<dbReference type="AlphaFoldDB" id="A0A8H4AID9"/>
<dbReference type="InterPro" id="IPR050966">
    <property type="entry name" value="Glutamyl_endopeptidase"/>
</dbReference>
<evidence type="ECO:0000313" key="5">
    <source>
        <dbReference type="Proteomes" id="UP000439903"/>
    </source>
</evidence>
<keyword evidence="4" id="KW-0645">Protease</keyword>
<dbReference type="OrthoDB" id="9985147at2759"/>
<feature type="signal peptide" evidence="3">
    <location>
        <begin position="1"/>
        <end position="23"/>
    </location>
</feature>
<sequence>MNKKLSHYLLIVLITMIAIPSIASVISQRNNISDTLAFRTSERINETSRFKNKYKRSKENKTRIENKIYSRNVIIPPFDSVVNPDHNYPIGFFIANNGSVEEDVCTASVIHTKNGNIGLTAAHCLLDDDGNLWNLSLLSFSPGYDNGTNGPLGAIPVVATVMPHSYLINHEKYDYALVRFEFNQGGATLQDYTGALGWRFDIGNGEPTSVYGYPDSGNFENCAHDGEHLCKWQGITEKREDIYVIKNLTAGSGASGGPLISQYDTKTNLGYAYAVIRGYFSGSKASLGSIWDEIVFLDLLLRITP</sequence>
<dbReference type="Gene3D" id="2.40.10.10">
    <property type="entry name" value="Trypsin-like serine proteases"/>
    <property type="match status" value="2"/>
</dbReference>
<dbReference type="InterPro" id="IPR018114">
    <property type="entry name" value="TRYPSIN_HIS"/>
</dbReference>
<organism evidence="4 5">
    <name type="scientific">Gigaspora margarita</name>
    <dbReference type="NCBI Taxonomy" id="4874"/>
    <lineage>
        <taxon>Eukaryota</taxon>
        <taxon>Fungi</taxon>
        <taxon>Fungi incertae sedis</taxon>
        <taxon>Mucoromycota</taxon>
        <taxon>Glomeromycotina</taxon>
        <taxon>Glomeromycetes</taxon>
        <taxon>Diversisporales</taxon>
        <taxon>Gigasporaceae</taxon>
        <taxon>Gigaspora</taxon>
    </lineage>
</organism>
<dbReference type="PANTHER" id="PTHR15462:SF8">
    <property type="entry name" value="SERINE PROTEASE"/>
    <property type="match status" value="1"/>
</dbReference>
<dbReference type="EMBL" id="WTPW01000567">
    <property type="protein sequence ID" value="KAF0498866.1"/>
    <property type="molecule type" value="Genomic_DNA"/>
</dbReference>
<evidence type="ECO:0000256" key="2">
    <source>
        <dbReference type="ARBA" id="ARBA00022729"/>
    </source>
</evidence>
<proteinExistence type="inferred from homology"/>
<evidence type="ECO:0000256" key="3">
    <source>
        <dbReference type="SAM" id="SignalP"/>
    </source>
</evidence>
<name>A0A8H4AID9_GIGMA</name>
<evidence type="ECO:0000256" key="1">
    <source>
        <dbReference type="ARBA" id="ARBA00007664"/>
    </source>
</evidence>
<dbReference type="SUPFAM" id="SSF50494">
    <property type="entry name" value="Trypsin-like serine proteases"/>
    <property type="match status" value="1"/>
</dbReference>
<keyword evidence="5" id="KW-1185">Reference proteome</keyword>
<dbReference type="GO" id="GO:0006508">
    <property type="term" value="P:proteolysis"/>
    <property type="evidence" value="ECO:0007669"/>
    <property type="project" value="UniProtKB-KW"/>
</dbReference>
<dbReference type="InterPro" id="IPR009003">
    <property type="entry name" value="Peptidase_S1_PA"/>
</dbReference>
<dbReference type="PROSITE" id="PS00134">
    <property type="entry name" value="TRYPSIN_HIS"/>
    <property type="match status" value="1"/>
</dbReference>
<dbReference type="GO" id="GO:0004252">
    <property type="term" value="F:serine-type endopeptidase activity"/>
    <property type="evidence" value="ECO:0007669"/>
    <property type="project" value="InterPro"/>
</dbReference>
<dbReference type="PANTHER" id="PTHR15462">
    <property type="entry name" value="SERINE PROTEASE"/>
    <property type="match status" value="1"/>
</dbReference>
<keyword evidence="4" id="KW-0378">Hydrolase</keyword>
<feature type="chain" id="PRO_5034913558" evidence="3">
    <location>
        <begin position="24"/>
        <end position="305"/>
    </location>
</feature>
<accession>A0A8H4AID9</accession>
<reference evidence="4 5" key="1">
    <citation type="journal article" date="2019" name="Environ. Microbiol.">
        <title>At the nexus of three kingdoms: the genome of the mycorrhizal fungus Gigaspora margarita provides insights into plant, endobacterial and fungal interactions.</title>
        <authorList>
            <person name="Venice F."/>
            <person name="Ghignone S."/>
            <person name="Salvioli di Fossalunga A."/>
            <person name="Amselem J."/>
            <person name="Novero M."/>
            <person name="Xianan X."/>
            <person name="Sedzielewska Toro K."/>
            <person name="Morin E."/>
            <person name="Lipzen A."/>
            <person name="Grigoriev I.V."/>
            <person name="Henrissat B."/>
            <person name="Martin F.M."/>
            <person name="Bonfante P."/>
        </authorList>
    </citation>
    <scope>NUCLEOTIDE SEQUENCE [LARGE SCALE GENOMIC DNA]</scope>
    <source>
        <strain evidence="4 5">BEG34</strain>
    </source>
</reference>
<gene>
    <name evidence="4" type="ORF">F8M41_020514</name>
</gene>
<evidence type="ECO:0000313" key="4">
    <source>
        <dbReference type="EMBL" id="KAF0498866.1"/>
    </source>
</evidence>
<protein>
    <submittedName>
        <fullName evidence="4">Serine protease</fullName>
    </submittedName>
</protein>
<dbReference type="InterPro" id="IPR043504">
    <property type="entry name" value="Peptidase_S1_PA_chymotrypsin"/>
</dbReference>
<comment type="similarity">
    <text evidence="1">Belongs to the peptidase S1 family.</text>
</comment>
<comment type="caution">
    <text evidence="4">The sequence shown here is derived from an EMBL/GenBank/DDBJ whole genome shotgun (WGS) entry which is preliminary data.</text>
</comment>
<keyword evidence="2 3" id="KW-0732">Signal</keyword>
<dbReference type="Proteomes" id="UP000439903">
    <property type="component" value="Unassembled WGS sequence"/>
</dbReference>